<feature type="compositionally biased region" description="Basic and acidic residues" evidence="13">
    <location>
        <begin position="1029"/>
        <end position="1046"/>
    </location>
</feature>
<keyword evidence="9" id="KW-0238">DNA-binding</keyword>
<dbReference type="Pfam" id="PF00096">
    <property type="entry name" value="zf-C2H2"/>
    <property type="match status" value="7"/>
</dbReference>
<evidence type="ECO:0000256" key="13">
    <source>
        <dbReference type="SAM" id="MobiDB-lite"/>
    </source>
</evidence>
<dbReference type="GO" id="GO:0045893">
    <property type="term" value="P:positive regulation of DNA-templated transcription"/>
    <property type="evidence" value="ECO:0007669"/>
    <property type="project" value="UniProtKB-ARBA"/>
</dbReference>
<evidence type="ECO:0000259" key="14">
    <source>
        <dbReference type="PROSITE" id="PS50157"/>
    </source>
</evidence>
<keyword evidence="16" id="KW-1185">Reference proteome</keyword>
<dbReference type="FunFam" id="3.30.160.60:FF:000100">
    <property type="entry name" value="Zinc finger 45-like"/>
    <property type="match status" value="1"/>
</dbReference>
<evidence type="ECO:0000256" key="9">
    <source>
        <dbReference type="ARBA" id="ARBA00023125"/>
    </source>
</evidence>
<feature type="domain" description="C2H2-type" evidence="14">
    <location>
        <begin position="825"/>
        <end position="852"/>
    </location>
</feature>
<evidence type="ECO:0000256" key="5">
    <source>
        <dbReference type="ARBA" id="ARBA00022737"/>
    </source>
</evidence>
<dbReference type="PANTHER" id="PTHR16515">
    <property type="entry name" value="PR DOMAIN ZINC FINGER PROTEIN"/>
    <property type="match status" value="1"/>
</dbReference>
<dbReference type="InterPro" id="IPR036236">
    <property type="entry name" value="Znf_C2H2_sf"/>
</dbReference>
<comment type="similarity">
    <text evidence="3">Belongs to the krueppel C2H2-type zinc-finger protein family.</text>
</comment>
<feature type="compositionally biased region" description="Basic and acidic residues" evidence="13">
    <location>
        <begin position="1102"/>
        <end position="1112"/>
    </location>
</feature>
<evidence type="ECO:0000256" key="11">
    <source>
        <dbReference type="ARBA" id="ARBA00023242"/>
    </source>
</evidence>
<feature type="domain" description="C2H2-type" evidence="14">
    <location>
        <begin position="653"/>
        <end position="680"/>
    </location>
</feature>
<evidence type="ECO:0000256" key="8">
    <source>
        <dbReference type="ARBA" id="ARBA00023015"/>
    </source>
</evidence>
<dbReference type="PROSITE" id="PS50157">
    <property type="entry name" value="ZINC_FINGER_C2H2_2"/>
    <property type="match status" value="10"/>
</dbReference>
<feature type="domain" description="C2H2-type" evidence="14">
    <location>
        <begin position="713"/>
        <end position="740"/>
    </location>
</feature>
<comment type="caution">
    <text evidence="15">The sequence shown here is derived from an EMBL/GenBank/DDBJ whole genome shotgun (WGS) entry which is preliminary data.</text>
</comment>
<feature type="domain" description="C2H2-type" evidence="14">
    <location>
        <begin position="769"/>
        <end position="796"/>
    </location>
</feature>
<feature type="compositionally biased region" description="Acidic residues" evidence="13">
    <location>
        <begin position="978"/>
        <end position="1001"/>
    </location>
</feature>
<feature type="compositionally biased region" description="Basic residues" evidence="13">
    <location>
        <begin position="951"/>
        <end position="974"/>
    </location>
</feature>
<dbReference type="InterPro" id="IPR013087">
    <property type="entry name" value="Znf_C2H2_type"/>
</dbReference>
<dbReference type="SUPFAM" id="SSF57667">
    <property type="entry name" value="beta-beta-alpha zinc fingers"/>
    <property type="match status" value="6"/>
</dbReference>
<keyword evidence="5" id="KW-0677">Repeat</keyword>
<feature type="domain" description="C2H2-type" evidence="14">
    <location>
        <begin position="797"/>
        <end position="824"/>
    </location>
</feature>
<dbReference type="FunFam" id="3.30.160.60:FF:000771">
    <property type="entry name" value="zinc finger protein 648"/>
    <property type="match status" value="1"/>
</dbReference>
<reference evidence="15 16" key="1">
    <citation type="submission" date="2018-04" db="EMBL/GenBank/DDBJ databases">
        <title>The genome of golden apple snail Pomacea canaliculata provides insight into stress tolerance and invasive adaptation.</title>
        <authorList>
            <person name="Liu C."/>
            <person name="Liu B."/>
            <person name="Ren Y."/>
            <person name="Zhang Y."/>
            <person name="Wang H."/>
            <person name="Li S."/>
            <person name="Jiang F."/>
            <person name="Yin L."/>
            <person name="Zhang G."/>
            <person name="Qian W."/>
            <person name="Fan W."/>
        </authorList>
    </citation>
    <scope>NUCLEOTIDE SEQUENCE [LARGE SCALE GENOMIC DNA]</scope>
    <source>
        <strain evidence="15">SZHN2017</strain>
        <tissue evidence="15">Muscle</tissue>
    </source>
</reference>
<evidence type="ECO:0000256" key="3">
    <source>
        <dbReference type="ARBA" id="ARBA00006991"/>
    </source>
</evidence>
<keyword evidence="6 12" id="KW-0863">Zinc-finger</keyword>
<evidence type="ECO:0000256" key="10">
    <source>
        <dbReference type="ARBA" id="ARBA00023163"/>
    </source>
</evidence>
<accession>A0A2T7NEI6</accession>
<dbReference type="Proteomes" id="UP000245119">
    <property type="component" value="Linkage Group LG13"/>
</dbReference>
<evidence type="ECO:0000256" key="2">
    <source>
        <dbReference type="ARBA" id="ARBA00004123"/>
    </source>
</evidence>
<feature type="compositionally biased region" description="Basic and acidic residues" evidence="13">
    <location>
        <begin position="1061"/>
        <end position="1073"/>
    </location>
</feature>
<evidence type="ECO:0000313" key="16">
    <source>
        <dbReference type="Proteomes" id="UP000245119"/>
    </source>
</evidence>
<evidence type="ECO:0000256" key="7">
    <source>
        <dbReference type="ARBA" id="ARBA00022833"/>
    </source>
</evidence>
<feature type="domain" description="C2H2-type" evidence="14">
    <location>
        <begin position="681"/>
        <end position="708"/>
    </location>
</feature>
<dbReference type="OrthoDB" id="7295497at2759"/>
<dbReference type="GO" id="GO:0008270">
    <property type="term" value="F:zinc ion binding"/>
    <property type="evidence" value="ECO:0007669"/>
    <property type="project" value="UniProtKB-KW"/>
</dbReference>
<dbReference type="GO" id="GO:0005737">
    <property type="term" value="C:cytoplasm"/>
    <property type="evidence" value="ECO:0007669"/>
    <property type="project" value="TreeGrafter"/>
</dbReference>
<dbReference type="FunFam" id="3.30.160.60:FF:000191">
    <property type="entry name" value="zinc finger protein 366"/>
    <property type="match status" value="1"/>
</dbReference>
<dbReference type="GO" id="GO:0045165">
    <property type="term" value="P:cell fate commitment"/>
    <property type="evidence" value="ECO:0007669"/>
    <property type="project" value="TreeGrafter"/>
</dbReference>
<dbReference type="FunFam" id="3.30.160.60:FF:002343">
    <property type="entry name" value="Zinc finger protein 33A"/>
    <property type="match status" value="1"/>
</dbReference>
<feature type="compositionally biased region" description="Polar residues" evidence="13">
    <location>
        <begin position="73"/>
        <end position="95"/>
    </location>
</feature>
<dbReference type="PANTHER" id="PTHR16515:SF59">
    <property type="entry name" value="PR DOMAIN ZINC FINGER PROTEIN 1"/>
    <property type="match status" value="1"/>
</dbReference>
<dbReference type="Gene3D" id="3.30.160.60">
    <property type="entry name" value="Classic Zinc Finger"/>
    <property type="match status" value="9"/>
</dbReference>
<dbReference type="GO" id="GO:0006357">
    <property type="term" value="P:regulation of transcription by RNA polymerase II"/>
    <property type="evidence" value="ECO:0007669"/>
    <property type="project" value="TreeGrafter"/>
</dbReference>
<feature type="compositionally biased region" description="Low complexity" evidence="13">
    <location>
        <begin position="53"/>
        <end position="72"/>
    </location>
</feature>
<comment type="function">
    <text evidence="1">May be involved in transcriptional regulation.</text>
</comment>
<dbReference type="SMART" id="SM00355">
    <property type="entry name" value="ZnF_C2H2"/>
    <property type="match status" value="11"/>
</dbReference>
<dbReference type="GO" id="GO:0005694">
    <property type="term" value="C:chromosome"/>
    <property type="evidence" value="ECO:0007669"/>
    <property type="project" value="UniProtKB-ARBA"/>
</dbReference>
<feature type="compositionally biased region" description="Basic and acidic residues" evidence="13">
    <location>
        <begin position="354"/>
        <end position="363"/>
    </location>
</feature>
<feature type="region of interest" description="Disordered" evidence="13">
    <location>
        <begin position="903"/>
        <end position="1112"/>
    </location>
</feature>
<sequence>MFPPQVSGGDGCPGGGGSMVDSISDRLPNFNSIMISSPGPTTLMQPSTPVFPSAASSSSMVHTSSASAAESSQKQSLCGSQNSGTRSSSAENNEQLAARGSASHSHRSPIQSPIPSLQSCFPGQMPHSQPQHQQQQQQSSVVQQLSTRSVQQQTVPLQNHSPNSQFSPRSDVKPFPMSSEVQSVNFNTMMPRRRQSPRRAAAMVAQATAAAAAAALAIETKQIKIPSMSDMLCRGESHIMGGPMGMNFPTQIDRNMASMNSVQYMQAGMPQNSLPPFHTVDGSRRDCGTGNGDMGVPQQTNNHAGPHMSGYPTRRAIVPFFKAGRFSLREPEVFECQMPRVPQVTESSQTGLDTPKKKSGSGEKHFFPVIPSSFSNINPMDGKGGFPFPREGGNNRLNRLAGEGGIDGVKNLTTSFTEGEGYAKRGNSKTVVSPSFGEAAARAVMTTCVADSATFVTVAIMSRQSSMLKPKVTNSGGSHVHGQSTTDDVKENILRNSTLAGGNDKTLTEEVATPRIQTRRGRRPNGNVSVSVPVTSQRGRRLRQRVITENNISDDENFEKIMEERKEKARAAEQERLEISVRIDDSQCVTYGEQKRWQCNLCDKSYTTKHNLVMHILDHNGIKPHLCLVCGKYFKQLSHLNTHMLTHDNVRPHVCTLCGKGFTQISHLKRHQAVHLDSKPYYCDVCGRGFTYPSELRLHKERHLQDSTTSGEHCCLECGEEFPNAAQLSQHQLLHENREELICTFCGRKFRYPSQLKDHVVIHSGSRPYMCTECGMDFMKEHHLRAHQFTHTGLRPFSCPICGRAFNQRANMQRHMLIHKAERSYKCDCCDKTFTQPQTLKAHMVVHADHKPYKCQLCSKEFGRLHNLHGHMHMHNNTKPYVCFCGSSFTLKGNLNRHKKVKHGLNESTESMEEDVVNYLSSRRAREEPSGDETMDGLDSSSLDVPDKSSSRKQRKSTPRKIPRRSSGSNRKHKEGGDMDEADEDECEDENDEFDDDEDEEGGMKNEGLPSLHFQALTDETETPGSLESDLKRTHNEEEEDDKHADEEEEEEEVAVKKSRRLSERQRGLHRTGDFLQDLSDTDKEDAGQDGTLDEDWLPSSEVRKKDGKGAKLDSLIAEKFKNS</sequence>
<keyword evidence="11" id="KW-0539">Nucleus</keyword>
<keyword evidence="10" id="KW-0804">Transcription</keyword>
<organism evidence="15 16">
    <name type="scientific">Pomacea canaliculata</name>
    <name type="common">Golden apple snail</name>
    <dbReference type="NCBI Taxonomy" id="400727"/>
    <lineage>
        <taxon>Eukaryota</taxon>
        <taxon>Metazoa</taxon>
        <taxon>Spiralia</taxon>
        <taxon>Lophotrochozoa</taxon>
        <taxon>Mollusca</taxon>
        <taxon>Gastropoda</taxon>
        <taxon>Caenogastropoda</taxon>
        <taxon>Architaenioglossa</taxon>
        <taxon>Ampullarioidea</taxon>
        <taxon>Ampullariidae</taxon>
        <taxon>Pomacea</taxon>
    </lineage>
</organism>
<feature type="compositionally biased region" description="Polar residues" evidence="13">
    <location>
        <begin position="156"/>
        <end position="168"/>
    </location>
</feature>
<feature type="compositionally biased region" description="Gly residues" evidence="13">
    <location>
        <begin position="8"/>
        <end position="18"/>
    </location>
</feature>
<dbReference type="FunFam" id="3.30.160.60:FF:001732">
    <property type="entry name" value="Zgc:162936"/>
    <property type="match status" value="1"/>
</dbReference>
<dbReference type="PROSITE" id="PS00028">
    <property type="entry name" value="ZINC_FINGER_C2H2_1"/>
    <property type="match status" value="10"/>
</dbReference>
<keyword evidence="7" id="KW-0862">Zinc</keyword>
<name>A0A2T7NEI6_POMCA</name>
<evidence type="ECO:0000313" key="15">
    <source>
        <dbReference type="EMBL" id="PVD19593.1"/>
    </source>
</evidence>
<evidence type="ECO:0000256" key="12">
    <source>
        <dbReference type="PROSITE-ProRule" id="PRU00042"/>
    </source>
</evidence>
<protein>
    <recommendedName>
        <fullName evidence="14">C2H2-type domain-containing protein</fullName>
    </recommendedName>
</protein>
<keyword evidence="4" id="KW-0479">Metal-binding</keyword>
<proteinExistence type="inferred from homology"/>
<dbReference type="EMBL" id="PZQS01000013">
    <property type="protein sequence ID" value="PVD19593.1"/>
    <property type="molecule type" value="Genomic_DNA"/>
</dbReference>
<feature type="region of interest" description="Disordered" evidence="13">
    <location>
        <begin position="1"/>
        <end position="177"/>
    </location>
</feature>
<feature type="region of interest" description="Disordered" evidence="13">
    <location>
        <begin position="342"/>
        <end position="363"/>
    </location>
</feature>
<comment type="subcellular location">
    <subcellularLocation>
        <location evidence="2">Nucleus</location>
    </subcellularLocation>
</comment>
<gene>
    <name evidence="15" type="ORF">C0Q70_20083</name>
</gene>
<feature type="domain" description="C2H2-type" evidence="14">
    <location>
        <begin position="625"/>
        <end position="652"/>
    </location>
</feature>
<dbReference type="STRING" id="400727.A0A2T7NEI6"/>
<dbReference type="InterPro" id="IPR050331">
    <property type="entry name" value="Zinc_finger"/>
</dbReference>
<evidence type="ECO:0000256" key="4">
    <source>
        <dbReference type="ARBA" id="ARBA00022723"/>
    </source>
</evidence>
<dbReference type="AlphaFoldDB" id="A0A2T7NEI6"/>
<dbReference type="GO" id="GO:0003700">
    <property type="term" value="F:DNA-binding transcription factor activity"/>
    <property type="evidence" value="ECO:0007669"/>
    <property type="project" value="TreeGrafter"/>
</dbReference>
<feature type="domain" description="C2H2-type" evidence="14">
    <location>
        <begin position="597"/>
        <end position="624"/>
    </location>
</feature>
<dbReference type="GO" id="GO:0000978">
    <property type="term" value="F:RNA polymerase II cis-regulatory region sequence-specific DNA binding"/>
    <property type="evidence" value="ECO:0007669"/>
    <property type="project" value="TreeGrafter"/>
</dbReference>
<feature type="compositionally biased region" description="Low complexity" evidence="13">
    <location>
        <begin position="97"/>
        <end position="155"/>
    </location>
</feature>
<dbReference type="GO" id="GO:0005634">
    <property type="term" value="C:nucleus"/>
    <property type="evidence" value="ECO:0007669"/>
    <property type="project" value="UniProtKB-SubCell"/>
</dbReference>
<evidence type="ECO:0000256" key="1">
    <source>
        <dbReference type="ARBA" id="ARBA00003767"/>
    </source>
</evidence>
<evidence type="ECO:0000256" key="6">
    <source>
        <dbReference type="ARBA" id="ARBA00022771"/>
    </source>
</evidence>
<dbReference type="FunFam" id="3.30.160.60:FF:000502">
    <property type="entry name" value="Zinc finger protein 710"/>
    <property type="match status" value="1"/>
</dbReference>
<feature type="domain" description="C2H2-type" evidence="14">
    <location>
        <begin position="853"/>
        <end position="880"/>
    </location>
</feature>
<feature type="compositionally biased region" description="Polar residues" evidence="13">
    <location>
        <begin position="29"/>
        <end position="50"/>
    </location>
</feature>
<feature type="domain" description="C2H2-type" evidence="14">
    <location>
        <begin position="741"/>
        <end position="768"/>
    </location>
</feature>
<keyword evidence="8" id="KW-0805">Transcription regulation</keyword>